<dbReference type="AlphaFoldDB" id="A0A9W8Z317"/>
<organism evidence="1 2">
    <name type="scientific">Gnomoniopsis smithogilvyi</name>
    <dbReference type="NCBI Taxonomy" id="1191159"/>
    <lineage>
        <taxon>Eukaryota</taxon>
        <taxon>Fungi</taxon>
        <taxon>Dikarya</taxon>
        <taxon>Ascomycota</taxon>
        <taxon>Pezizomycotina</taxon>
        <taxon>Sordariomycetes</taxon>
        <taxon>Sordariomycetidae</taxon>
        <taxon>Diaporthales</taxon>
        <taxon>Gnomoniaceae</taxon>
        <taxon>Gnomoniopsis</taxon>
    </lineage>
</organism>
<comment type="caution">
    <text evidence="1">The sequence shown here is derived from an EMBL/GenBank/DDBJ whole genome shotgun (WGS) entry which is preliminary data.</text>
</comment>
<proteinExistence type="predicted"/>
<evidence type="ECO:0000313" key="1">
    <source>
        <dbReference type="EMBL" id="KAJ4397749.1"/>
    </source>
</evidence>
<accession>A0A9W8Z317</accession>
<sequence length="94" mass="10050">MASPAPFSCASMHLMRVFGIAVSGEDNKHPSAGQVSLSGLSPYRVTSDLIFALARLLALGKSLPHQWFIAIVFGPNTVPPPRSYTVVPTVIDQD</sequence>
<dbReference type="Proteomes" id="UP001140453">
    <property type="component" value="Unassembled WGS sequence"/>
</dbReference>
<protein>
    <submittedName>
        <fullName evidence="1">Uncharacterized protein</fullName>
    </submittedName>
</protein>
<evidence type="ECO:0000313" key="2">
    <source>
        <dbReference type="Proteomes" id="UP001140453"/>
    </source>
</evidence>
<name>A0A9W8Z317_9PEZI</name>
<reference evidence="1" key="1">
    <citation type="submission" date="2022-10" db="EMBL/GenBank/DDBJ databases">
        <title>Tapping the CABI collections for fungal endophytes: first genome assemblies for Collariella, Neodidymelliopsis, Ascochyta clinopodiicola, Didymella pomorum, Didymosphaeria variabile, Neocosmospora piperis and Neocucurbitaria cava.</title>
        <authorList>
            <person name="Hill R."/>
        </authorList>
    </citation>
    <scope>NUCLEOTIDE SEQUENCE</scope>
    <source>
        <strain evidence="1">IMI 355082</strain>
    </source>
</reference>
<keyword evidence="2" id="KW-1185">Reference proteome</keyword>
<dbReference type="EMBL" id="JAPEVB010000001">
    <property type="protein sequence ID" value="KAJ4397749.1"/>
    <property type="molecule type" value="Genomic_DNA"/>
</dbReference>
<gene>
    <name evidence="1" type="ORF">N0V93_001985</name>
</gene>